<dbReference type="RefSeq" id="WP_432423219.1">
    <property type="nucleotide sequence ID" value="NZ_JARXVH010000024.1"/>
</dbReference>
<dbReference type="EMBL" id="JARXVH010000024">
    <property type="protein sequence ID" value="MDH6221654.1"/>
    <property type="molecule type" value="Genomic_DNA"/>
</dbReference>
<evidence type="ECO:0000313" key="1">
    <source>
        <dbReference type="EMBL" id="MDH6221654.1"/>
    </source>
</evidence>
<name>A0ABT6M1X6_9ACTN</name>
<protein>
    <submittedName>
        <fullName evidence="1">Aryl-alcohol dehydrogenase-like predicted oxidoreductase</fullName>
    </submittedName>
</protein>
<comment type="caution">
    <text evidence="1">The sequence shown here is derived from an EMBL/GenBank/DDBJ whole genome shotgun (WGS) entry which is preliminary data.</text>
</comment>
<dbReference type="SUPFAM" id="SSF51430">
    <property type="entry name" value="NAD(P)-linked oxidoreductase"/>
    <property type="match status" value="1"/>
</dbReference>
<accession>A0ABT6M1X6</accession>
<proteinExistence type="predicted"/>
<gene>
    <name evidence="1" type="ORF">M2283_009001</name>
</gene>
<organism evidence="1 2">
    <name type="scientific">Streptomyces pseudovenezuelae</name>
    <dbReference type="NCBI Taxonomy" id="67350"/>
    <lineage>
        <taxon>Bacteria</taxon>
        <taxon>Bacillati</taxon>
        <taxon>Actinomycetota</taxon>
        <taxon>Actinomycetes</taxon>
        <taxon>Kitasatosporales</taxon>
        <taxon>Streptomycetaceae</taxon>
        <taxon>Streptomyces</taxon>
        <taxon>Streptomyces aurantiacus group</taxon>
    </lineage>
</organism>
<dbReference type="Proteomes" id="UP001160499">
    <property type="component" value="Unassembled WGS sequence"/>
</dbReference>
<sequence length="44" mass="4679">MVPIPGTKRVKWLEQNVAALDVELSADDLAALDALAAKVVGARY</sequence>
<dbReference type="Gene3D" id="3.20.20.100">
    <property type="entry name" value="NADP-dependent oxidoreductase domain"/>
    <property type="match status" value="1"/>
</dbReference>
<evidence type="ECO:0000313" key="2">
    <source>
        <dbReference type="Proteomes" id="UP001160499"/>
    </source>
</evidence>
<keyword evidence="2" id="KW-1185">Reference proteome</keyword>
<reference evidence="1 2" key="1">
    <citation type="submission" date="2023-04" db="EMBL/GenBank/DDBJ databases">
        <title>Forest soil microbial communities from Buena Vista Peninsula, Colon Province, Panama.</title>
        <authorList>
            <person name="Bouskill N."/>
        </authorList>
    </citation>
    <scope>NUCLEOTIDE SEQUENCE [LARGE SCALE GENOMIC DNA]</scope>
    <source>
        <strain evidence="1 2">GGS1</strain>
    </source>
</reference>
<dbReference type="InterPro" id="IPR036812">
    <property type="entry name" value="NAD(P)_OxRdtase_dom_sf"/>
</dbReference>